<protein>
    <submittedName>
        <fullName evidence="1">Uncharacterized protein</fullName>
    </submittedName>
</protein>
<dbReference type="Proteomes" id="UP000053881">
    <property type="component" value="Unassembled WGS sequence"/>
</dbReference>
<dbReference type="AlphaFoldDB" id="A0A0Q9Y7Y7"/>
<sequence length="76" mass="8165">DKQMFCAKKSPVLTFIDTGYFVEHRLKSPHPVAGSGRLKMHPPGASPALVLPVRRNADGPASCESLAEWRPPGAGQ</sequence>
<dbReference type="EMBL" id="LGPB01000117">
    <property type="protein sequence ID" value="KRG11635.1"/>
    <property type="molecule type" value="Genomic_DNA"/>
</dbReference>
<accession>A0A0Q9Y7Y7</accession>
<organism evidence="1 2">
    <name type="scientific">Lederbergia galactosidilytica</name>
    <dbReference type="NCBI Taxonomy" id="217031"/>
    <lineage>
        <taxon>Bacteria</taxon>
        <taxon>Bacillati</taxon>
        <taxon>Bacillota</taxon>
        <taxon>Bacilli</taxon>
        <taxon>Bacillales</taxon>
        <taxon>Bacillaceae</taxon>
        <taxon>Lederbergia</taxon>
    </lineage>
</organism>
<evidence type="ECO:0000313" key="2">
    <source>
        <dbReference type="Proteomes" id="UP000053881"/>
    </source>
</evidence>
<name>A0A0Q9Y7Y7_9BACI</name>
<reference evidence="1 2" key="1">
    <citation type="submission" date="2015-06" db="EMBL/GenBank/DDBJ databases">
        <title>Genome sequencing project of Bacillus galactosidilyticus PL133.</title>
        <authorList>
            <person name="Gaiero J."/>
            <person name="Nicol R."/>
            <person name="Habash M."/>
        </authorList>
    </citation>
    <scope>NUCLEOTIDE SEQUENCE [LARGE SCALE GENOMIC DNA]</scope>
    <source>
        <strain evidence="1 2">PL133</strain>
    </source>
</reference>
<dbReference type="PATRIC" id="fig|217031.4.peg.5393"/>
<comment type="caution">
    <text evidence="1">The sequence shown here is derived from an EMBL/GenBank/DDBJ whole genome shotgun (WGS) entry which is preliminary data.</text>
</comment>
<gene>
    <name evidence="1" type="ORF">ACA29_15855</name>
</gene>
<proteinExistence type="predicted"/>
<feature type="non-terminal residue" evidence="1">
    <location>
        <position position="1"/>
    </location>
</feature>
<evidence type="ECO:0000313" key="1">
    <source>
        <dbReference type="EMBL" id="KRG11635.1"/>
    </source>
</evidence>